<comment type="caution">
    <text evidence="11">The sequence shown here is derived from an EMBL/GenBank/DDBJ whole genome shotgun (WGS) entry which is preliminary data.</text>
</comment>
<dbReference type="InterPro" id="IPR014776">
    <property type="entry name" value="4pyrrole_Mease_sub2"/>
</dbReference>
<dbReference type="Gene3D" id="3.30.950.10">
    <property type="entry name" value="Methyltransferase, Cobalt-precorrin-4 Transmethylase, Domain 2"/>
    <property type="match status" value="1"/>
</dbReference>
<dbReference type="Pfam" id="PF02602">
    <property type="entry name" value="HEM4"/>
    <property type="match status" value="1"/>
</dbReference>
<comment type="function">
    <text evidence="7">Catalyzes the two successive C-2 and C-7 methylation reactions involved in the conversion of uroporphyrinogen III to precorrin-2 via the intermediate formation of precorrin-1. It is a step in the biosynthesis of both cobalamin (vitamin B12) and siroheme.</text>
</comment>
<dbReference type="EC" id="2.1.1.107" evidence="1"/>
<comment type="pathway">
    <text evidence="6">Porphyrin-containing compound metabolism.</text>
</comment>
<protein>
    <recommendedName>
        <fullName evidence="1">uroporphyrinogen-III C-methyltransferase</fullName>
        <ecNumber evidence="1">2.1.1.107</ecNumber>
    </recommendedName>
</protein>
<evidence type="ECO:0000256" key="8">
    <source>
        <dbReference type="RuleBase" id="RU003960"/>
    </source>
</evidence>
<dbReference type="Gene3D" id="3.40.1010.10">
    <property type="entry name" value="Cobalt-precorrin-4 Transmethylase, Domain 1"/>
    <property type="match status" value="1"/>
</dbReference>
<comment type="similarity">
    <text evidence="8">Belongs to the precorrin methyltransferase family.</text>
</comment>
<keyword evidence="2 8" id="KW-0489">Methyltransferase</keyword>
<keyword evidence="12" id="KW-1185">Reference proteome</keyword>
<gene>
    <name evidence="11" type="primary">nasF_1</name>
    <name evidence="11" type="ORF">C1752_01712</name>
</gene>
<evidence type="ECO:0000256" key="4">
    <source>
        <dbReference type="ARBA" id="ARBA00022691"/>
    </source>
</evidence>
<evidence type="ECO:0000256" key="5">
    <source>
        <dbReference type="ARBA" id="ARBA00023244"/>
    </source>
</evidence>
<organism evidence="11 12">
    <name type="scientific">Acaryochloris thomasi RCC1774</name>
    <dbReference type="NCBI Taxonomy" id="1764569"/>
    <lineage>
        <taxon>Bacteria</taxon>
        <taxon>Bacillati</taxon>
        <taxon>Cyanobacteriota</taxon>
        <taxon>Cyanophyceae</taxon>
        <taxon>Acaryochloridales</taxon>
        <taxon>Acaryochloridaceae</taxon>
        <taxon>Acaryochloris</taxon>
        <taxon>Acaryochloris thomasi</taxon>
    </lineage>
</organism>
<evidence type="ECO:0000313" key="12">
    <source>
        <dbReference type="Proteomes" id="UP000248857"/>
    </source>
</evidence>
<dbReference type="PANTHER" id="PTHR45790:SF3">
    <property type="entry name" value="S-ADENOSYL-L-METHIONINE-DEPENDENT UROPORPHYRINOGEN III METHYLTRANSFERASE, CHLOROPLASTIC"/>
    <property type="match status" value="1"/>
</dbReference>
<dbReference type="GO" id="GO:0019354">
    <property type="term" value="P:siroheme biosynthetic process"/>
    <property type="evidence" value="ECO:0007669"/>
    <property type="project" value="InterPro"/>
</dbReference>
<keyword evidence="5" id="KW-0627">Porphyrin biosynthesis</keyword>
<dbReference type="Gene3D" id="3.40.50.10090">
    <property type="match status" value="2"/>
</dbReference>
<dbReference type="InterPro" id="IPR035996">
    <property type="entry name" value="4pyrrol_Methylase_sf"/>
</dbReference>
<dbReference type="Pfam" id="PF00590">
    <property type="entry name" value="TP_methylase"/>
    <property type="match status" value="1"/>
</dbReference>
<keyword evidence="3 8" id="KW-0808">Transferase</keyword>
<evidence type="ECO:0000259" key="9">
    <source>
        <dbReference type="Pfam" id="PF00590"/>
    </source>
</evidence>
<evidence type="ECO:0000256" key="1">
    <source>
        <dbReference type="ARBA" id="ARBA00012162"/>
    </source>
</evidence>
<dbReference type="InterPro" id="IPR036108">
    <property type="entry name" value="4pyrrol_syn_uPrphyn_synt_sf"/>
</dbReference>
<feature type="domain" description="Tetrapyrrole methylase" evidence="9">
    <location>
        <begin position="9"/>
        <end position="213"/>
    </location>
</feature>
<dbReference type="InterPro" id="IPR050161">
    <property type="entry name" value="Siro_Cobalamin_biosynth"/>
</dbReference>
<dbReference type="PANTHER" id="PTHR45790">
    <property type="entry name" value="SIROHEME SYNTHASE-RELATED"/>
    <property type="match status" value="1"/>
</dbReference>
<evidence type="ECO:0000256" key="2">
    <source>
        <dbReference type="ARBA" id="ARBA00022603"/>
    </source>
</evidence>
<evidence type="ECO:0000313" key="11">
    <source>
        <dbReference type="EMBL" id="PZD73731.1"/>
    </source>
</evidence>
<dbReference type="GO" id="GO:0032259">
    <property type="term" value="P:methylation"/>
    <property type="evidence" value="ECO:0007669"/>
    <property type="project" value="UniProtKB-KW"/>
</dbReference>
<dbReference type="InterPro" id="IPR014777">
    <property type="entry name" value="4pyrrole_Mease_sub1"/>
</dbReference>
<accession>A0A2W1JZ16</accession>
<evidence type="ECO:0000259" key="10">
    <source>
        <dbReference type="Pfam" id="PF02602"/>
    </source>
</evidence>
<dbReference type="RefSeq" id="WP_110985675.1">
    <property type="nucleotide sequence ID" value="NZ_CAWNWM010000004.1"/>
</dbReference>
<feature type="domain" description="Tetrapyrrole biosynthesis uroporphyrinogen III synthase" evidence="10">
    <location>
        <begin position="297"/>
        <end position="530"/>
    </location>
</feature>
<keyword evidence="4" id="KW-0949">S-adenosyl-L-methionine</keyword>
<evidence type="ECO:0000256" key="6">
    <source>
        <dbReference type="ARBA" id="ARBA00023444"/>
    </source>
</evidence>
<proteinExistence type="inferred from homology"/>
<dbReference type="InterPro" id="IPR003754">
    <property type="entry name" value="4pyrrol_synth_uPrphyn_synth"/>
</dbReference>
<dbReference type="NCBIfam" id="TIGR01469">
    <property type="entry name" value="cobA_cysG_Cterm"/>
    <property type="match status" value="1"/>
</dbReference>
<dbReference type="InterPro" id="IPR006366">
    <property type="entry name" value="CobA/CysG_C"/>
</dbReference>
<dbReference type="EMBL" id="PQWO01000004">
    <property type="protein sequence ID" value="PZD73731.1"/>
    <property type="molecule type" value="Genomic_DNA"/>
</dbReference>
<reference evidence="11 12" key="1">
    <citation type="journal article" date="2018" name="Sci. Rep.">
        <title>A novel species of the marine cyanobacterium Acaryochloris with a unique pigment content and lifestyle.</title>
        <authorList>
            <person name="Partensky F."/>
            <person name="Six C."/>
            <person name="Ratin M."/>
            <person name="Garczarek L."/>
            <person name="Vaulot D."/>
            <person name="Probert I."/>
            <person name="Calteau A."/>
            <person name="Gourvil P."/>
            <person name="Marie D."/>
            <person name="Grebert T."/>
            <person name="Bouchier C."/>
            <person name="Le Panse S."/>
            <person name="Gachenot M."/>
            <person name="Rodriguez F."/>
            <person name="Garrido J.L."/>
        </authorList>
    </citation>
    <scope>NUCLEOTIDE SEQUENCE [LARGE SCALE GENOMIC DNA]</scope>
    <source>
        <strain evidence="11 12">RCC1774</strain>
    </source>
</reference>
<dbReference type="CDD" id="cd11642">
    <property type="entry name" value="SUMT"/>
    <property type="match status" value="1"/>
</dbReference>
<dbReference type="GO" id="GO:0004852">
    <property type="term" value="F:uroporphyrinogen-III synthase activity"/>
    <property type="evidence" value="ECO:0007669"/>
    <property type="project" value="InterPro"/>
</dbReference>
<dbReference type="SUPFAM" id="SSF53790">
    <property type="entry name" value="Tetrapyrrole methylase"/>
    <property type="match status" value="1"/>
</dbReference>
<dbReference type="NCBIfam" id="NF004790">
    <property type="entry name" value="PRK06136.1"/>
    <property type="match status" value="1"/>
</dbReference>
<dbReference type="SUPFAM" id="SSF69618">
    <property type="entry name" value="HemD-like"/>
    <property type="match status" value="1"/>
</dbReference>
<dbReference type="CDD" id="cd06578">
    <property type="entry name" value="HemD"/>
    <property type="match status" value="1"/>
</dbReference>
<dbReference type="OrthoDB" id="9815856at2"/>
<evidence type="ECO:0000256" key="7">
    <source>
        <dbReference type="ARBA" id="ARBA00054030"/>
    </source>
</evidence>
<name>A0A2W1JZ16_9CYAN</name>
<dbReference type="InterPro" id="IPR000878">
    <property type="entry name" value="4pyrrol_Mease"/>
</dbReference>
<dbReference type="FunFam" id="3.40.1010.10:FF:000001">
    <property type="entry name" value="Siroheme synthase"/>
    <property type="match status" value="1"/>
</dbReference>
<dbReference type="InterPro" id="IPR003043">
    <property type="entry name" value="Uropor_MeTrfase_CS"/>
</dbReference>
<sequence length="547" mass="59145">MSKQQGKVDIVGAGPGGLAYLTLAGKSLIVQAEVLIYDALIHSEILTLATEDCVRLSVGKRGGQPSTPQDQINQLLVEQCQQGKRVVRLKCGDPFIFGRTAAELQMLKRHGCAAQVWPGLSSVFTAPLLAGIPLTDARLSGSFVVISGHAPDLINWSAVAHIETLVILMGTQTLSTIIEQLLRQGQDPARPIAIIRRGGWPQQQVWVGTLATIEPQIQGEVLSPAVIVVGEVVTLRSSLEVAAPSHLQSAEDFKRVSPANDVLLSRSLSMTDANRPLAGKTVLVTRSASQAKGFCDRISTAGATVLEMPAIEIVPPSDWSELDDAIATLEKFHWLILTSANGVNYFLDRLIENGKDLRSLSHLKIAVVGRKTATTLKERGLQADFIPPSFVADSLVEHFPQQDLRDLPMLFPRVETGGRDVLVAQFKAQGADITEAPAYQSQCTRSISPSVLEALQTRSVDVITFASSKTVQCFCQLLQHTATAAGQNWLQWIQQAQIASIGPQTSATCEQLLGRVDVEASEYTLEGLIQSILDHCIKPEANILNKE</sequence>
<dbReference type="Proteomes" id="UP000248857">
    <property type="component" value="Unassembled WGS sequence"/>
</dbReference>
<dbReference type="PROSITE" id="PS00840">
    <property type="entry name" value="SUMT_2"/>
    <property type="match status" value="1"/>
</dbReference>
<evidence type="ECO:0000256" key="3">
    <source>
        <dbReference type="ARBA" id="ARBA00022679"/>
    </source>
</evidence>
<dbReference type="AlphaFoldDB" id="A0A2W1JZ16"/>
<dbReference type="GO" id="GO:0004851">
    <property type="term" value="F:uroporphyrin-III C-methyltransferase activity"/>
    <property type="evidence" value="ECO:0007669"/>
    <property type="project" value="UniProtKB-EC"/>
</dbReference>